<gene>
    <name evidence="1" type="ORF">LCGC14_2443570</name>
</gene>
<protein>
    <submittedName>
        <fullName evidence="1">Uncharacterized protein</fullName>
    </submittedName>
</protein>
<accession>A0A0F9C5N6</accession>
<comment type="caution">
    <text evidence="1">The sequence shown here is derived from an EMBL/GenBank/DDBJ whole genome shotgun (WGS) entry which is preliminary data.</text>
</comment>
<feature type="non-terminal residue" evidence="1">
    <location>
        <position position="1"/>
    </location>
</feature>
<name>A0A0F9C5N6_9ZZZZ</name>
<dbReference type="EMBL" id="LAZR01037659">
    <property type="protein sequence ID" value="KKL21622.1"/>
    <property type="molecule type" value="Genomic_DNA"/>
</dbReference>
<proteinExistence type="predicted"/>
<sequence length="66" mass="7529">NYEPANCRWATHAENNQNRTNNKLSMQKAEEIRKIYKAGGVFQRELGLSYGVSTVAIGKLINCEIW</sequence>
<dbReference type="AlphaFoldDB" id="A0A0F9C5N6"/>
<reference evidence="1" key="1">
    <citation type="journal article" date="2015" name="Nature">
        <title>Complex archaea that bridge the gap between prokaryotes and eukaryotes.</title>
        <authorList>
            <person name="Spang A."/>
            <person name="Saw J.H."/>
            <person name="Jorgensen S.L."/>
            <person name="Zaremba-Niedzwiedzka K."/>
            <person name="Martijn J."/>
            <person name="Lind A.E."/>
            <person name="van Eijk R."/>
            <person name="Schleper C."/>
            <person name="Guy L."/>
            <person name="Ettema T.J."/>
        </authorList>
    </citation>
    <scope>NUCLEOTIDE SEQUENCE</scope>
</reference>
<organism evidence="1">
    <name type="scientific">marine sediment metagenome</name>
    <dbReference type="NCBI Taxonomy" id="412755"/>
    <lineage>
        <taxon>unclassified sequences</taxon>
        <taxon>metagenomes</taxon>
        <taxon>ecological metagenomes</taxon>
    </lineage>
</organism>
<evidence type="ECO:0000313" key="1">
    <source>
        <dbReference type="EMBL" id="KKL21622.1"/>
    </source>
</evidence>